<name>L8N7F3_9CYAN</name>
<sequence length="425" mass="47609">MGDSRLGQYQTLKTVSSSIKTASKQESTMLREEPQEFLTNQALGRVLQAQRRSPQASPLPMDRIQRQSIHASGFRGLSQELGQSCTEGLVVQPKLKLTKAGDRHEREADLVAAQVVKRINTDPIRKTEVTKGDRIMPKAAAPTSAPTGTAVTPQFETTLQQQRGQGQAIPEDVREPLEEAFNADFRHVRVHTNEQSHQLNHSIQAIAFTTGTDIFFKQGAYQPRSRQGQELLAHELTHVIQQNSQKTAIQRKGAGKIQFSNEPFPEIATFVQDVAQEIQAFSDTWLNSPPSEVEIFPWFKLVKPSIKLEKTTNNYSLDIQGQIELNFGSDFGNIQPKGGFKINYQSQSKKWDYKSENVGVEVMLSEILQFKADNLQYDRPSKALKIKQSDLIIPKLNDAKATVENARIDSNGLDWDKVTLSATQI</sequence>
<evidence type="ECO:0000313" key="3">
    <source>
        <dbReference type="Proteomes" id="UP000011201"/>
    </source>
</evidence>
<feature type="domain" description="eCIS core" evidence="1">
    <location>
        <begin position="169"/>
        <end position="245"/>
    </location>
</feature>
<protein>
    <recommendedName>
        <fullName evidence="1">eCIS core domain-containing protein</fullName>
    </recommendedName>
</protein>
<keyword evidence="3" id="KW-1185">Reference proteome</keyword>
<dbReference type="Pfam" id="PF13699">
    <property type="entry name" value="eCIS_core"/>
    <property type="match status" value="1"/>
</dbReference>
<dbReference type="EMBL" id="ALWB01000006">
    <property type="protein sequence ID" value="ELS34620.1"/>
    <property type="molecule type" value="Genomic_DNA"/>
</dbReference>
<evidence type="ECO:0000313" key="2">
    <source>
        <dbReference type="EMBL" id="ELS34620.1"/>
    </source>
</evidence>
<organism evidence="2 3">
    <name type="scientific">Pseudanabaena biceps PCC 7429</name>
    <dbReference type="NCBI Taxonomy" id="927668"/>
    <lineage>
        <taxon>Bacteria</taxon>
        <taxon>Bacillati</taxon>
        <taxon>Cyanobacteriota</taxon>
        <taxon>Cyanophyceae</taxon>
        <taxon>Pseudanabaenales</taxon>
        <taxon>Pseudanabaenaceae</taxon>
        <taxon>Pseudanabaena</taxon>
    </lineage>
</organism>
<dbReference type="InterPro" id="IPR025295">
    <property type="entry name" value="eCIS_core_dom"/>
</dbReference>
<gene>
    <name evidence="2" type="ORF">Pse7429DRAFT_0334</name>
</gene>
<evidence type="ECO:0000259" key="1">
    <source>
        <dbReference type="Pfam" id="PF13699"/>
    </source>
</evidence>
<accession>L8N7F3</accession>
<dbReference type="AlphaFoldDB" id="L8N7F3"/>
<proteinExistence type="predicted"/>
<dbReference type="Proteomes" id="UP000011201">
    <property type="component" value="Unassembled WGS sequence"/>
</dbReference>
<reference evidence="2 3" key="1">
    <citation type="journal article" date="2013" name="Proc. Natl. Acad. Sci. U.S.A.">
        <title>Improving the coverage of the cyanobacterial phylum using diversity-driven genome sequencing.</title>
        <authorList>
            <person name="Shih P.M."/>
            <person name="Wu D."/>
            <person name="Latifi A."/>
            <person name="Axen S.D."/>
            <person name="Fewer D.P."/>
            <person name="Talla E."/>
            <person name="Calteau A."/>
            <person name="Cai F."/>
            <person name="Tandeau de Marsac N."/>
            <person name="Rippka R."/>
            <person name="Herdman M."/>
            <person name="Sivonen K."/>
            <person name="Coursin T."/>
            <person name="Laurent T."/>
            <person name="Goodwin L."/>
            <person name="Nolan M."/>
            <person name="Davenport K.W."/>
            <person name="Han C.S."/>
            <person name="Rubin E.M."/>
            <person name="Eisen J.A."/>
            <person name="Woyke T."/>
            <person name="Gugger M."/>
            <person name="Kerfeld C.A."/>
        </authorList>
    </citation>
    <scope>NUCLEOTIDE SEQUENCE [LARGE SCALE GENOMIC DNA]</scope>
    <source>
        <strain evidence="2 3">PCC 7429</strain>
    </source>
</reference>
<comment type="caution">
    <text evidence="2">The sequence shown here is derived from an EMBL/GenBank/DDBJ whole genome shotgun (WGS) entry which is preliminary data.</text>
</comment>
<feature type="non-terminal residue" evidence="2">
    <location>
        <position position="425"/>
    </location>
</feature>